<dbReference type="PANTHER" id="PTHR35097:SF1">
    <property type="entry name" value="GDSL ESTERASE_LIPASE"/>
    <property type="match status" value="1"/>
</dbReference>
<evidence type="ECO:0000256" key="1">
    <source>
        <dbReference type="SAM" id="Coils"/>
    </source>
</evidence>
<dbReference type="PANTHER" id="PTHR35097">
    <property type="entry name" value="GDSL ESTERASE/LIPASE"/>
    <property type="match status" value="1"/>
</dbReference>
<feature type="coiled-coil region" evidence="1">
    <location>
        <begin position="100"/>
        <end position="127"/>
    </location>
</feature>
<evidence type="ECO:0000313" key="4">
    <source>
        <dbReference type="Proteomes" id="UP001472866"/>
    </source>
</evidence>
<proteinExistence type="predicted"/>
<sequence>MRARPAPRHLSGCSSSSTRGRGARTLRRANLCTGGNGNGGPPRRGARVLDGDGDGDSSSRRFPGLGSLGFAILASTARCARPAVASASSEGEEAGGTDDVSRLKRLLRNTLRDVTRLNDRLDDVQRQGDLQLRGSASGPTGAALETQEAGRGVVVARTSLEGSFVIDDEKGKSAAGVGGTKGLLREIGVDCESGLAVSLTSSPRPGDATLKAELGAAAGPAQEGLSKLELRKVLVETSLSRSTIVKFSPLGCSATDMLMALHPLLGSGLTRVTRQGSTLLQSCQGMMLSASWTSRKAGASVLRSLNSFAESSLGGGNPTHTVGQLLLRVLDNFVVCSSTKVTSLYRTLDMETRASERGLKSLGWNNQVTHSLGAAATLSEGVILSGWATFSPGSREVQEWWVGATNLAGQEEGWGLCVCSPQTSATFQLEAFVKQSIGGVQVSPGLIYLPTLDRKVLMLSAKV</sequence>
<name>A0AAX4NZE7_9CHLO</name>
<feature type="region of interest" description="Disordered" evidence="2">
    <location>
        <begin position="1"/>
        <end position="61"/>
    </location>
</feature>
<evidence type="ECO:0000256" key="2">
    <source>
        <dbReference type="SAM" id="MobiDB-lite"/>
    </source>
</evidence>
<feature type="compositionally biased region" description="Low complexity" evidence="2">
    <location>
        <begin position="10"/>
        <end position="20"/>
    </location>
</feature>
<gene>
    <name evidence="3" type="ORF">HKI87_01g07330</name>
</gene>
<keyword evidence="4" id="KW-1185">Reference proteome</keyword>
<reference evidence="3 4" key="1">
    <citation type="submission" date="2024-03" db="EMBL/GenBank/DDBJ databases">
        <title>Complete genome sequence of the green alga Chloropicon roscoffensis RCC1871.</title>
        <authorList>
            <person name="Lemieux C."/>
            <person name="Pombert J.-F."/>
            <person name="Otis C."/>
            <person name="Turmel M."/>
        </authorList>
    </citation>
    <scope>NUCLEOTIDE SEQUENCE [LARGE SCALE GENOMIC DNA]</scope>
    <source>
        <strain evidence="3 4">RCC1871</strain>
    </source>
</reference>
<dbReference type="AlphaFoldDB" id="A0AAX4NZE7"/>
<protein>
    <submittedName>
        <fullName evidence="3">Uncharacterized protein</fullName>
    </submittedName>
</protein>
<keyword evidence="1" id="KW-0175">Coiled coil</keyword>
<organism evidence="3 4">
    <name type="scientific">Chloropicon roscoffensis</name>
    <dbReference type="NCBI Taxonomy" id="1461544"/>
    <lineage>
        <taxon>Eukaryota</taxon>
        <taxon>Viridiplantae</taxon>
        <taxon>Chlorophyta</taxon>
        <taxon>Chloropicophyceae</taxon>
        <taxon>Chloropicales</taxon>
        <taxon>Chloropicaceae</taxon>
        <taxon>Chloropicon</taxon>
    </lineage>
</organism>
<accession>A0AAX4NZE7</accession>
<dbReference type="Proteomes" id="UP001472866">
    <property type="component" value="Chromosome 01"/>
</dbReference>
<evidence type="ECO:0000313" key="3">
    <source>
        <dbReference type="EMBL" id="WZN59208.1"/>
    </source>
</evidence>
<dbReference type="EMBL" id="CP151501">
    <property type="protein sequence ID" value="WZN59208.1"/>
    <property type="molecule type" value="Genomic_DNA"/>
</dbReference>